<sequence length="227" mass="25103">MDQSNLSEPTAALALGTSEPVAQTSPSLRSNRHAKRALRNSRVHFDEDGFIPPIEENPVVVKVIGEEQSRTVGVYLGFLQEEHKYEIKFSLPMDLCHGYLLPSSSSTGDGVSVEVYKKPTACNIQTLEWSKGIVEPENGLSTARLQISIELQLTNHSMPIFEDKFTIRSDAIPDRFVHVSISAKIMGKHMGTPSLKDGIRCIGHCPPQVDSDSDAEQEKDKDSRSRT</sequence>
<feature type="compositionally biased region" description="Polar residues" evidence="3">
    <location>
        <begin position="20"/>
        <end position="29"/>
    </location>
</feature>
<feature type="compositionally biased region" description="Basic and acidic residues" evidence="3">
    <location>
        <begin position="216"/>
        <end position="227"/>
    </location>
</feature>
<evidence type="ECO:0000313" key="4">
    <source>
        <dbReference type="EMBL" id="ODM92733.1"/>
    </source>
</evidence>
<dbReference type="OMA" id="VEMEWSA"/>
<dbReference type="InterPro" id="IPR026794">
    <property type="entry name" value="ADISSP"/>
</dbReference>
<proteinExistence type="inferred from homology"/>
<gene>
    <name evidence="4" type="ORF">Ocin01_13949</name>
</gene>
<dbReference type="PANTHER" id="PTHR13287:SF2">
    <property type="entry name" value="ADIPOSE-SECRETED SIGNALING PROTEIN"/>
    <property type="match status" value="1"/>
</dbReference>
<dbReference type="EMBL" id="LJIJ01001160">
    <property type="protein sequence ID" value="ODM92733.1"/>
    <property type="molecule type" value="Genomic_DNA"/>
</dbReference>
<evidence type="ECO:0000256" key="2">
    <source>
        <dbReference type="ARBA" id="ARBA00035300"/>
    </source>
</evidence>
<protein>
    <recommendedName>
        <fullName evidence="2">Adipose-secreted signaling protein</fullName>
    </recommendedName>
</protein>
<organism evidence="4 5">
    <name type="scientific">Orchesella cincta</name>
    <name type="common">Springtail</name>
    <name type="synonym">Podura cincta</name>
    <dbReference type="NCBI Taxonomy" id="48709"/>
    <lineage>
        <taxon>Eukaryota</taxon>
        <taxon>Metazoa</taxon>
        <taxon>Ecdysozoa</taxon>
        <taxon>Arthropoda</taxon>
        <taxon>Hexapoda</taxon>
        <taxon>Collembola</taxon>
        <taxon>Entomobryomorpha</taxon>
        <taxon>Entomobryoidea</taxon>
        <taxon>Orchesellidae</taxon>
        <taxon>Orchesellinae</taxon>
        <taxon>Orchesella</taxon>
    </lineage>
</organism>
<dbReference type="STRING" id="48709.A0A1D2MID5"/>
<keyword evidence="5" id="KW-1185">Reference proteome</keyword>
<dbReference type="PANTHER" id="PTHR13287">
    <property type="entry name" value="ADIPOSE-SECRETED SIGNALING PROTEIN"/>
    <property type="match status" value="1"/>
</dbReference>
<name>A0A1D2MID5_ORCCI</name>
<accession>A0A1D2MID5</accession>
<comment type="caution">
    <text evidence="4">The sequence shown here is derived from an EMBL/GenBank/DDBJ whole genome shotgun (WGS) entry which is preliminary data.</text>
</comment>
<evidence type="ECO:0000256" key="3">
    <source>
        <dbReference type="SAM" id="MobiDB-lite"/>
    </source>
</evidence>
<dbReference type="OrthoDB" id="6246153at2759"/>
<feature type="region of interest" description="Disordered" evidence="3">
    <location>
        <begin position="205"/>
        <end position="227"/>
    </location>
</feature>
<dbReference type="Pfam" id="PF15006">
    <property type="entry name" value="DUF4517"/>
    <property type="match status" value="1"/>
</dbReference>
<evidence type="ECO:0000313" key="5">
    <source>
        <dbReference type="Proteomes" id="UP000094527"/>
    </source>
</evidence>
<dbReference type="AlphaFoldDB" id="A0A1D2MID5"/>
<dbReference type="Proteomes" id="UP000094527">
    <property type="component" value="Unassembled WGS sequence"/>
</dbReference>
<comment type="similarity">
    <text evidence="1">Belongs to the ADISSP family.</text>
</comment>
<evidence type="ECO:0000256" key="1">
    <source>
        <dbReference type="ARBA" id="ARBA00035018"/>
    </source>
</evidence>
<feature type="region of interest" description="Disordered" evidence="3">
    <location>
        <begin position="1"/>
        <end position="35"/>
    </location>
</feature>
<reference evidence="4 5" key="1">
    <citation type="journal article" date="2016" name="Genome Biol. Evol.">
        <title>Gene Family Evolution Reflects Adaptation to Soil Environmental Stressors in the Genome of the Collembolan Orchesella cincta.</title>
        <authorList>
            <person name="Faddeeva-Vakhrusheva A."/>
            <person name="Derks M.F."/>
            <person name="Anvar S.Y."/>
            <person name="Agamennone V."/>
            <person name="Suring W."/>
            <person name="Smit S."/>
            <person name="van Straalen N.M."/>
            <person name="Roelofs D."/>
        </authorList>
    </citation>
    <scope>NUCLEOTIDE SEQUENCE [LARGE SCALE GENOMIC DNA]</scope>
    <source>
        <tissue evidence="4">Mixed pool</tissue>
    </source>
</reference>